<evidence type="ECO:0000313" key="4">
    <source>
        <dbReference type="Proteomes" id="UP000466586"/>
    </source>
</evidence>
<feature type="chain" id="PRO_5029473817" description="Tetratricopeptide repeat protein" evidence="2">
    <location>
        <begin position="20"/>
        <end position="195"/>
    </location>
</feature>
<accession>A0A7K1YB66</accession>
<dbReference type="SUPFAM" id="SSF48452">
    <property type="entry name" value="TPR-like"/>
    <property type="match status" value="1"/>
</dbReference>
<dbReference type="RefSeq" id="WP_160844787.1">
    <property type="nucleotide sequence ID" value="NZ_WVHT01000005.1"/>
</dbReference>
<dbReference type="Gene3D" id="1.25.40.10">
    <property type="entry name" value="Tetratricopeptide repeat domain"/>
    <property type="match status" value="1"/>
</dbReference>
<evidence type="ECO:0000256" key="1">
    <source>
        <dbReference type="PROSITE-ProRule" id="PRU00339"/>
    </source>
</evidence>
<evidence type="ECO:0008006" key="5">
    <source>
        <dbReference type="Google" id="ProtNLM"/>
    </source>
</evidence>
<evidence type="ECO:0000313" key="3">
    <source>
        <dbReference type="EMBL" id="MXV51601.1"/>
    </source>
</evidence>
<keyword evidence="1" id="KW-0802">TPR repeat</keyword>
<organism evidence="3 4">
    <name type="scientific">Hufsiella arboris</name>
    <dbReference type="NCBI Taxonomy" id="2695275"/>
    <lineage>
        <taxon>Bacteria</taxon>
        <taxon>Pseudomonadati</taxon>
        <taxon>Bacteroidota</taxon>
        <taxon>Sphingobacteriia</taxon>
        <taxon>Sphingobacteriales</taxon>
        <taxon>Sphingobacteriaceae</taxon>
        <taxon>Hufsiella</taxon>
    </lineage>
</organism>
<keyword evidence="2" id="KW-0732">Signal</keyword>
<keyword evidence="4" id="KW-1185">Reference proteome</keyword>
<protein>
    <recommendedName>
        <fullName evidence="5">Tetratricopeptide repeat protein</fullName>
    </recommendedName>
</protein>
<reference evidence="3 4" key="1">
    <citation type="submission" date="2019-11" db="EMBL/GenBank/DDBJ databases">
        <title>Pedobacter sp. HMF7647 Genome sequencing and assembly.</title>
        <authorList>
            <person name="Kang H."/>
            <person name="Kim H."/>
            <person name="Joh K."/>
        </authorList>
    </citation>
    <scope>NUCLEOTIDE SEQUENCE [LARGE SCALE GENOMIC DNA]</scope>
    <source>
        <strain evidence="3 4">HMF7647</strain>
    </source>
</reference>
<dbReference type="AlphaFoldDB" id="A0A7K1YB66"/>
<gene>
    <name evidence="3" type="ORF">GS399_11520</name>
</gene>
<dbReference type="EMBL" id="WVHT01000005">
    <property type="protein sequence ID" value="MXV51601.1"/>
    <property type="molecule type" value="Genomic_DNA"/>
</dbReference>
<sequence>MIKFLLLPLFALLSIPCLAQHSIEDRYDDFNIARTSNKVSTAIEIGEQLLQDSSELSPGMRTAIYDRMAKLYEDNNQIEKAKPLYLKVSSLEPDYYVAHRALGFIYLNELKPISIKVNSSKGDPAAHKTFQAQYKNVALKAVAHLERAVACDPDDTQTVSYIKTIYQNLKLAEKLSTLDARLKQLGVNCKTIITE</sequence>
<proteinExistence type="predicted"/>
<evidence type="ECO:0000256" key="2">
    <source>
        <dbReference type="SAM" id="SignalP"/>
    </source>
</evidence>
<dbReference type="InterPro" id="IPR011990">
    <property type="entry name" value="TPR-like_helical_dom_sf"/>
</dbReference>
<comment type="caution">
    <text evidence="3">The sequence shown here is derived from an EMBL/GenBank/DDBJ whole genome shotgun (WGS) entry which is preliminary data.</text>
</comment>
<dbReference type="PROSITE" id="PS50005">
    <property type="entry name" value="TPR"/>
    <property type="match status" value="1"/>
</dbReference>
<dbReference type="InterPro" id="IPR019734">
    <property type="entry name" value="TPR_rpt"/>
</dbReference>
<dbReference type="Proteomes" id="UP000466586">
    <property type="component" value="Unassembled WGS sequence"/>
</dbReference>
<name>A0A7K1YB66_9SPHI</name>
<feature type="repeat" description="TPR" evidence="1">
    <location>
        <begin position="62"/>
        <end position="95"/>
    </location>
</feature>
<feature type="signal peptide" evidence="2">
    <location>
        <begin position="1"/>
        <end position="19"/>
    </location>
</feature>